<keyword evidence="2" id="KW-0238">DNA-binding</keyword>
<evidence type="ECO:0000256" key="3">
    <source>
        <dbReference type="ARBA" id="ARBA00023163"/>
    </source>
</evidence>
<dbReference type="OrthoDB" id="9798651at2"/>
<keyword evidence="1" id="KW-0805">Transcription regulation</keyword>
<evidence type="ECO:0000313" key="5">
    <source>
        <dbReference type="EMBL" id="KEQ25603.1"/>
    </source>
</evidence>
<dbReference type="RefSeq" id="WP_036681933.1">
    <property type="nucleotide sequence ID" value="NZ_JNVM01000010.1"/>
</dbReference>
<dbReference type="Gene3D" id="3.40.50.1360">
    <property type="match status" value="1"/>
</dbReference>
<dbReference type="InterPro" id="IPR036388">
    <property type="entry name" value="WH-like_DNA-bd_sf"/>
</dbReference>
<dbReference type="AlphaFoldDB" id="A0A081P4I0"/>
<name>A0A081P4I0_9BACL</name>
<evidence type="ECO:0000256" key="2">
    <source>
        <dbReference type="ARBA" id="ARBA00023125"/>
    </source>
</evidence>
<keyword evidence="3" id="KW-0804">Transcription</keyword>
<evidence type="ECO:0000313" key="6">
    <source>
        <dbReference type="Proteomes" id="UP000028123"/>
    </source>
</evidence>
<proteinExistence type="predicted"/>
<dbReference type="PANTHER" id="PTHR30363">
    <property type="entry name" value="HTH-TYPE TRANSCRIPTIONAL REGULATOR SRLR-RELATED"/>
    <property type="match status" value="1"/>
</dbReference>
<keyword evidence="6" id="KW-1185">Reference proteome</keyword>
<dbReference type="Proteomes" id="UP000028123">
    <property type="component" value="Unassembled WGS sequence"/>
</dbReference>
<gene>
    <name evidence="5" type="ORF">ET33_02480</name>
</gene>
<dbReference type="InterPro" id="IPR018356">
    <property type="entry name" value="Tscrpt_reg_HTH_DeoR_CS"/>
</dbReference>
<dbReference type="InterPro" id="IPR014036">
    <property type="entry name" value="DeoR-like_C"/>
</dbReference>
<dbReference type="EMBL" id="JNVM01000010">
    <property type="protein sequence ID" value="KEQ25603.1"/>
    <property type="molecule type" value="Genomic_DNA"/>
</dbReference>
<feature type="domain" description="HTH deoR-type" evidence="4">
    <location>
        <begin position="3"/>
        <end position="58"/>
    </location>
</feature>
<dbReference type="Pfam" id="PF00455">
    <property type="entry name" value="DeoRC"/>
    <property type="match status" value="1"/>
</dbReference>
<dbReference type="InterPro" id="IPR050313">
    <property type="entry name" value="Carb_Metab_HTH_regulators"/>
</dbReference>
<dbReference type="InterPro" id="IPR001034">
    <property type="entry name" value="DeoR_HTH"/>
</dbReference>
<protein>
    <submittedName>
        <fullName evidence="5">DeoR faimly transcriptional regulator</fullName>
    </submittedName>
</protein>
<dbReference type="PANTHER" id="PTHR30363:SF51">
    <property type="entry name" value="HTH-TYPE TRANSCRIPTIONAL REPRESSOR GLCR"/>
    <property type="match status" value="1"/>
</dbReference>
<organism evidence="5 6">
    <name type="scientific">Paenibacillus tyrfis</name>
    <dbReference type="NCBI Taxonomy" id="1501230"/>
    <lineage>
        <taxon>Bacteria</taxon>
        <taxon>Bacillati</taxon>
        <taxon>Bacillota</taxon>
        <taxon>Bacilli</taxon>
        <taxon>Bacillales</taxon>
        <taxon>Paenibacillaceae</taxon>
        <taxon>Paenibacillus</taxon>
    </lineage>
</organism>
<dbReference type="eggNOG" id="COG1349">
    <property type="taxonomic scope" value="Bacteria"/>
</dbReference>
<dbReference type="PROSITE" id="PS51000">
    <property type="entry name" value="HTH_DEOR_2"/>
    <property type="match status" value="1"/>
</dbReference>
<evidence type="ECO:0000256" key="1">
    <source>
        <dbReference type="ARBA" id="ARBA00023015"/>
    </source>
</evidence>
<dbReference type="GO" id="GO:0003677">
    <property type="term" value="F:DNA binding"/>
    <property type="evidence" value="ECO:0007669"/>
    <property type="project" value="UniProtKB-KW"/>
</dbReference>
<dbReference type="PROSITE" id="PS00894">
    <property type="entry name" value="HTH_DEOR_1"/>
    <property type="match status" value="1"/>
</dbReference>
<dbReference type="Pfam" id="PF08220">
    <property type="entry name" value="HTH_DeoR"/>
    <property type="match status" value="1"/>
</dbReference>
<accession>A0A081P4I0</accession>
<dbReference type="SMART" id="SM01134">
    <property type="entry name" value="DeoRC"/>
    <property type="match status" value="1"/>
</dbReference>
<dbReference type="Gene3D" id="1.10.10.10">
    <property type="entry name" value="Winged helix-like DNA-binding domain superfamily/Winged helix DNA-binding domain"/>
    <property type="match status" value="1"/>
</dbReference>
<dbReference type="SUPFAM" id="SSF100950">
    <property type="entry name" value="NagB/RpiA/CoA transferase-like"/>
    <property type="match status" value="1"/>
</dbReference>
<sequence>MYQEERLFAILQHMQAHQRISVEEICELFQVSRDTARRDIVKLEEQGKILRTRGGAICPSLNKDISGYRDRLEAESDVKRNIGRLAASLIHSGDYLFMDASTTVLHAAEQLRTDGHVIVTNSIDIAGLLSPKQGSTVHLLGGVVHPHHRFISGARTLEMLRDYQADKLILGTSGLTPEGLTNPFEEEGYVMKEMIRRADQVIVLADHTKFGLRQFYRVAGLDCIDIVITDRPPAEPMSEALRRHHIEILIAEGENER</sequence>
<dbReference type="InterPro" id="IPR037171">
    <property type="entry name" value="NagB/RpiA_transferase-like"/>
</dbReference>
<dbReference type="SUPFAM" id="SSF46785">
    <property type="entry name" value="Winged helix' DNA-binding domain"/>
    <property type="match status" value="1"/>
</dbReference>
<dbReference type="GO" id="GO:0003700">
    <property type="term" value="F:DNA-binding transcription factor activity"/>
    <property type="evidence" value="ECO:0007669"/>
    <property type="project" value="InterPro"/>
</dbReference>
<reference evidence="5 6" key="1">
    <citation type="submission" date="2014-06" db="EMBL/GenBank/DDBJ databases">
        <title>Draft genome sequence of Paenibacillus sp. MSt1.</title>
        <authorList>
            <person name="Aw Y.K."/>
            <person name="Ong K.S."/>
            <person name="Gan H.M."/>
            <person name="Lee S.M."/>
        </authorList>
    </citation>
    <scope>NUCLEOTIDE SEQUENCE [LARGE SCALE GENOMIC DNA]</scope>
    <source>
        <strain evidence="5 6">MSt1</strain>
    </source>
</reference>
<comment type="caution">
    <text evidence="5">The sequence shown here is derived from an EMBL/GenBank/DDBJ whole genome shotgun (WGS) entry which is preliminary data.</text>
</comment>
<dbReference type="InterPro" id="IPR036390">
    <property type="entry name" value="WH_DNA-bd_sf"/>
</dbReference>
<evidence type="ECO:0000259" key="4">
    <source>
        <dbReference type="PROSITE" id="PS51000"/>
    </source>
</evidence>
<dbReference type="PRINTS" id="PR00037">
    <property type="entry name" value="HTHLACR"/>
</dbReference>
<dbReference type="SMART" id="SM00420">
    <property type="entry name" value="HTH_DEOR"/>
    <property type="match status" value="1"/>
</dbReference>